<accession>A0A1B9R2L4</accession>
<feature type="compositionally biased region" description="Basic residues" evidence="4">
    <location>
        <begin position="32"/>
        <end position="43"/>
    </location>
</feature>
<dbReference type="NCBIfam" id="NF003560">
    <property type="entry name" value="PRK05244.1-1"/>
    <property type="match status" value="1"/>
</dbReference>
<dbReference type="InterPro" id="IPR007336">
    <property type="entry name" value="YihI"/>
</dbReference>
<name>A0A1B9R2L4_9VIBR</name>
<dbReference type="AlphaFoldDB" id="A0A1B9R2L4"/>
<dbReference type="RefSeq" id="WP_017040768.1">
    <property type="nucleotide sequence ID" value="NZ_JBNGCH010000136.1"/>
</dbReference>
<evidence type="ECO:0000256" key="4">
    <source>
        <dbReference type="SAM" id="MobiDB-lite"/>
    </source>
</evidence>
<feature type="compositionally biased region" description="Basic and acidic residues" evidence="4">
    <location>
        <begin position="78"/>
        <end position="93"/>
    </location>
</feature>
<organism evidence="5 6">
    <name type="scientific">Vibrio genomosp. F10</name>
    <dbReference type="NCBI Taxonomy" id="723171"/>
    <lineage>
        <taxon>Bacteria</taxon>
        <taxon>Pseudomonadati</taxon>
        <taxon>Pseudomonadota</taxon>
        <taxon>Gammaproteobacteria</taxon>
        <taxon>Vibrionales</taxon>
        <taxon>Vibrionaceae</taxon>
        <taxon>Vibrio</taxon>
    </lineage>
</organism>
<evidence type="ECO:0000313" key="5">
    <source>
        <dbReference type="EMBL" id="OCH78523.1"/>
    </source>
</evidence>
<dbReference type="HAMAP" id="MF_01058">
    <property type="entry name" value="GAP_YihI"/>
    <property type="match status" value="1"/>
</dbReference>
<feature type="region of interest" description="Disordered" evidence="4">
    <location>
        <begin position="1"/>
        <end position="96"/>
    </location>
</feature>
<evidence type="ECO:0000256" key="2">
    <source>
        <dbReference type="ARBA" id="ARBA00022517"/>
    </source>
</evidence>
<dbReference type="GO" id="GO:0042254">
    <property type="term" value="P:ribosome biogenesis"/>
    <property type="evidence" value="ECO:0007669"/>
    <property type="project" value="UniProtKB-KW"/>
</dbReference>
<comment type="caution">
    <text evidence="5">The sequence shown here is derived from an EMBL/GenBank/DDBJ whole genome shotgun (WGS) entry which is preliminary data.</text>
</comment>
<dbReference type="GO" id="GO:0005096">
    <property type="term" value="F:GTPase activator activity"/>
    <property type="evidence" value="ECO:0007669"/>
    <property type="project" value="UniProtKB-KW"/>
</dbReference>
<dbReference type="Proteomes" id="UP000093173">
    <property type="component" value="Unassembled WGS sequence"/>
</dbReference>
<evidence type="ECO:0000256" key="3">
    <source>
        <dbReference type="HAMAP-Rule" id="MF_01058"/>
    </source>
</evidence>
<evidence type="ECO:0000313" key="6">
    <source>
        <dbReference type="Proteomes" id="UP000093173"/>
    </source>
</evidence>
<keyword evidence="2 3" id="KW-0690">Ribosome biogenesis</keyword>
<sequence length="192" mass="22148">MSRSKKSRKPGALGAPEQNVTRNRSESDVQGRLRKRVKNRKGLKTGNRNSEVEEIKQRQEKQKRDPRLGSKKKIALVVEEKKKPNKQERRVSAEQELEMLETDTQLNVLLDRLESGESLGAGLQKYVDQKLNRIEVLMKQLGLFDEEIEEEGEELEDEINFVPKMVKKSSKPSSDEELLAQFEGLDLKDFKE</sequence>
<dbReference type="Pfam" id="PF04220">
    <property type="entry name" value="YihI"/>
    <property type="match status" value="1"/>
</dbReference>
<dbReference type="EMBL" id="MAJZ01000136">
    <property type="protein sequence ID" value="OCH78523.1"/>
    <property type="molecule type" value="Genomic_DNA"/>
</dbReference>
<keyword evidence="1 3" id="KW-0343">GTPase activation</keyword>
<proteinExistence type="inferred from homology"/>
<gene>
    <name evidence="3" type="primary">yihI</name>
    <name evidence="5" type="ORF">A6E14_04320</name>
</gene>
<protein>
    <recommendedName>
        <fullName evidence="3">Der GTPase-activating protein YihI</fullName>
    </recommendedName>
</protein>
<comment type="function">
    <text evidence="3">A GTPase-activating protein (GAP) that modifies Der/EngA GTPase function. May play a role in ribosome biogenesis.</text>
</comment>
<comment type="similarity">
    <text evidence="3">Belongs to the YihI family.</text>
</comment>
<feature type="compositionally biased region" description="Basic and acidic residues" evidence="4">
    <location>
        <begin position="50"/>
        <end position="68"/>
    </location>
</feature>
<comment type="subunit">
    <text evidence="3">Interacts with Der.</text>
</comment>
<evidence type="ECO:0000256" key="1">
    <source>
        <dbReference type="ARBA" id="ARBA00022468"/>
    </source>
</evidence>
<reference evidence="6" key="1">
    <citation type="submission" date="2016-06" db="EMBL/GenBank/DDBJ databases">
        <authorList>
            <person name="Hehemann J.-H."/>
            <person name="Arevalo P."/>
            <person name="Datta M.S."/>
            <person name="Polz M.F."/>
        </authorList>
    </citation>
    <scope>NUCLEOTIDE SEQUENCE [LARGE SCALE GENOMIC DNA]</scope>
    <source>
        <strain evidence="6">9CSC122</strain>
    </source>
</reference>
<keyword evidence="6" id="KW-1185">Reference proteome</keyword>